<reference evidence="2 3" key="1">
    <citation type="submission" date="2017-11" db="EMBL/GenBank/DDBJ databases">
        <title>Comparitive Functional Genomics of Dry Heat Resistant strains isolated from the Viking Spacecraft.</title>
        <authorList>
            <person name="Seuylemezian A."/>
            <person name="Cooper K."/>
            <person name="Vaishampayan P."/>
        </authorList>
    </citation>
    <scope>NUCLEOTIDE SEQUENCE [LARGE SCALE GENOMIC DNA]</scope>
    <source>
        <strain evidence="2 3">V32-6</strain>
    </source>
</reference>
<evidence type="ECO:0000259" key="1">
    <source>
        <dbReference type="Pfam" id="PF13091"/>
    </source>
</evidence>
<keyword evidence="3" id="KW-1185">Reference proteome</keyword>
<evidence type="ECO:0000313" key="2">
    <source>
        <dbReference type="EMBL" id="PLS02691.1"/>
    </source>
</evidence>
<evidence type="ECO:0000313" key="3">
    <source>
        <dbReference type="Proteomes" id="UP000234950"/>
    </source>
</evidence>
<name>A0A2N5HAZ1_9BACI</name>
<dbReference type="Gene3D" id="3.30.870.10">
    <property type="entry name" value="Endonuclease Chain A"/>
    <property type="match status" value="1"/>
</dbReference>
<dbReference type="SUPFAM" id="SSF56024">
    <property type="entry name" value="Phospholipase D/nuclease"/>
    <property type="match status" value="1"/>
</dbReference>
<dbReference type="InterPro" id="IPR025202">
    <property type="entry name" value="PLD-like_dom"/>
</dbReference>
<sequence length="110" mass="13011">DKIKVRWYNTVIGQYHTKLVTVQTADKTYITNGSSNITERTLRDYNLEANLRIIAPTDSELTDEINAYFDRIWNNEDALYTLDVEEYQNSLTFFQRGIYALQRWAKLTSY</sequence>
<dbReference type="Pfam" id="PF13091">
    <property type="entry name" value="PLDc_2"/>
    <property type="match status" value="1"/>
</dbReference>
<accession>A0A2N5HAZ1</accession>
<gene>
    <name evidence="2" type="ORF">CVD27_18535</name>
</gene>
<dbReference type="RefSeq" id="WP_257984426.1">
    <property type="nucleotide sequence ID" value="NZ_PGVE01000068.1"/>
</dbReference>
<feature type="domain" description="Phospholipase D-like" evidence="1">
    <location>
        <begin position="2"/>
        <end position="73"/>
    </location>
</feature>
<organism evidence="2 3">
    <name type="scientific">Neobacillus cucumis</name>
    <dbReference type="NCBI Taxonomy" id="1740721"/>
    <lineage>
        <taxon>Bacteria</taxon>
        <taxon>Bacillati</taxon>
        <taxon>Bacillota</taxon>
        <taxon>Bacilli</taxon>
        <taxon>Bacillales</taxon>
        <taxon>Bacillaceae</taxon>
        <taxon>Neobacillus</taxon>
    </lineage>
</organism>
<dbReference type="Proteomes" id="UP000234950">
    <property type="component" value="Unassembled WGS sequence"/>
</dbReference>
<feature type="non-terminal residue" evidence="2">
    <location>
        <position position="1"/>
    </location>
</feature>
<comment type="caution">
    <text evidence="2">The sequence shown here is derived from an EMBL/GenBank/DDBJ whole genome shotgun (WGS) entry which is preliminary data.</text>
</comment>
<dbReference type="AlphaFoldDB" id="A0A2N5HAZ1"/>
<dbReference type="EMBL" id="PGVE01000068">
    <property type="protein sequence ID" value="PLS02691.1"/>
    <property type="molecule type" value="Genomic_DNA"/>
</dbReference>
<proteinExistence type="predicted"/>
<protein>
    <submittedName>
        <fullName evidence="2">Phospholipase</fullName>
    </submittedName>
</protein>